<accession>A0A2T5G4E7</accession>
<feature type="compositionally biased region" description="Basic and acidic residues" evidence="1">
    <location>
        <begin position="236"/>
        <end position="253"/>
    </location>
</feature>
<sequence>MCLSIDWRSEKMRRANDDVRVLYFYLLTAPHRNRVGLYYLPAAYGAFDLGWTEQKFATGMEVLQKLGLVRYDASAHVVWVETLSEVPVNPNQTKAFLTALKEVPDTPLFRPLLERLRAAGKKHLAPLIEHLEERLKNVERQEEPFRKPVGEPSAEPYGKRSVEPSEEPLGKPFRQPLTERLKEPPAEPLREPFGERLSDRLERRLSKTLPEPPDRPFRKPWSGRFTESLPEPSNEPLREPFEERLAKPFREPFGEPFPEPTAKRSGEPSGEPLSERLREPLAKPLPEPFGEPFAERLSKPFREPFAGPLPKPLNGHGEESSRSAVTAPQSPASGAFPVRETPAGPFPEPFAQPFGEPPSKVSSSPSSPPTPPSSTPPSLSFLSLPHSPGKGEERIKNKAFTGREEANGFRRSGIVGEGTETEDGTVTVSTPPSQEGVAKTENVTASELKVTQKTTNPSQEGDLWSKILSSILGHSIESKNNSGENNCKSSEIDAQKNEAQKVNNANHTRERVRENHSTTEPSAASVVELYHRLCPSLPRVKSLTGERRRNIANLLGRYGLDAIRTVFEKAEASDFLSGRNGKWRGCSLDWLIREENFVRVWEGRYDNRPPKLPKAFQSYLDYLAGKPLTPDDFPPEQARLMREYNIDPNEIFRIPGVGAVGG</sequence>
<feature type="compositionally biased region" description="Low complexity" evidence="1">
    <location>
        <begin position="376"/>
        <end position="388"/>
    </location>
</feature>
<feature type="compositionally biased region" description="Basic and acidic residues" evidence="1">
    <location>
        <begin position="507"/>
        <end position="517"/>
    </location>
</feature>
<feature type="compositionally biased region" description="Basic and acidic residues" evidence="1">
    <location>
        <begin position="293"/>
        <end position="302"/>
    </location>
</feature>
<protein>
    <submittedName>
        <fullName evidence="2">Response regulator receiver</fullName>
    </submittedName>
</protein>
<feature type="compositionally biased region" description="Basic and acidic residues" evidence="1">
    <location>
        <begin position="139"/>
        <end position="149"/>
    </location>
</feature>
<feature type="compositionally biased region" description="Basic and acidic residues" evidence="1">
    <location>
        <begin position="177"/>
        <end position="205"/>
    </location>
</feature>
<feature type="region of interest" description="Disordered" evidence="1">
    <location>
        <begin position="139"/>
        <end position="438"/>
    </location>
</feature>
<comment type="caution">
    <text evidence="2">The sequence shown here is derived from an EMBL/GenBank/DDBJ whole genome shotgun (WGS) entry which is preliminary data.</text>
</comment>
<dbReference type="EMBL" id="PEBV01000052">
    <property type="protein sequence ID" value="PTQ51057.1"/>
    <property type="molecule type" value="Genomic_DNA"/>
</dbReference>
<organism evidence="2 3">
    <name type="scientific">Hydrogenibacillus schlegelii</name>
    <name type="common">Bacillus schlegelii</name>
    <dbReference type="NCBI Taxonomy" id="1484"/>
    <lineage>
        <taxon>Bacteria</taxon>
        <taxon>Bacillati</taxon>
        <taxon>Bacillota</taxon>
        <taxon>Bacilli</taxon>
        <taxon>Bacillales</taxon>
        <taxon>Bacillales Family X. Incertae Sedis</taxon>
        <taxon>Hydrogenibacillus</taxon>
    </lineage>
</organism>
<dbReference type="AlphaFoldDB" id="A0A2T5G4E7"/>
<evidence type="ECO:0000313" key="2">
    <source>
        <dbReference type="EMBL" id="PTQ51057.1"/>
    </source>
</evidence>
<dbReference type="Proteomes" id="UP000244180">
    <property type="component" value="Unassembled WGS sequence"/>
</dbReference>
<feature type="compositionally biased region" description="Basic and acidic residues" evidence="1">
    <location>
        <begin position="389"/>
        <end position="408"/>
    </location>
</feature>
<evidence type="ECO:0000256" key="1">
    <source>
        <dbReference type="SAM" id="MobiDB-lite"/>
    </source>
</evidence>
<feature type="region of interest" description="Disordered" evidence="1">
    <location>
        <begin position="498"/>
        <end position="521"/>
    </location>
</feature>
<feature type="compositionally biased region" description="Polar residues" evidence="1">
    <location>
        <begin position="322"/>
        <end position="332"/>
    </location>
</feature>
<gene>
    <name evidence="2" type="ORF">HSCHL_1548</name>
</gene>
<name>A0A2T5G4E7_HYDSH</name>
<feature type="compositionally biased region" description="Pro residues" evidence="1">
    <location>
        <begin position="366"/>
        <end position="375"/>
    </location>
</feature>
<reference evidence="2 3" key="1">
    <citation type="submission" date="2017-08" db="EMBL/GenBank/DDBJ databases">
        <title>Burning lignite coal seam in the remote Altai Mountains harbors a hydrogen-driven thermophilic microbial community.</title>
        <authorList>
            <person name="Kadnikov V.V."/>
            <person name="Mardanov A.V."/>
            <person name="Ivasenko D."/>
            <person name="Beletsky A.V."/>
            <person name="Karnachuk O.V."/>
            <person name="Ravin N.V."/>
        </authorList>
    </citation>
    <scope>NUCLEOTIDE SEQUENCE [LARGE SCALE GENOMIC DNA]</scope>
    <source>
        <strain evidence="2">AL33</strain>
    </source>
</reference>
<evidence type="ECO:0000313" key="3">
    <source>
        <dbReference type="Proteomes" id="UP000244180"/>
    </source>
</evidence>
<proteinExistence type="predicted"/>